<reference evidence="2 3" key="1">
    <citation type="submission" date="2024-01" db="EMBL/GenBank/DDBJ databases">
        <title>Comparative genomics of Cryptococcus and Kwoniella reveals pathogenesis evolution and contrasting modes of karyotype evolution via chromosome fusion or intercentromeric recombination.</title>
        <authorList>
            <person name="Coelho M.A."/>
            <person name="David-Palma M."/>
            <person name="Shea T."/>
            <person name="Bowers K."/>
            <person name="McGinley-Smith S."/>
            <person name="Mohammad A.W."/>
            <person name="Gnirke A."/>
            <person name="Yurkov A.M."/>
            <person name="Nowrousian M."/>
            <person name="Sun S."/>
            <person name="Cuomo C.A."/>
            <person name="Heitman J."/>
        </authorList>
    </citation>
    <scope>NUCLEOTIDE SEQUENCE [LARGE SCALE GENOMIC DNA]</scope>
    <source>
        <strain evidence="2 3">PYCC6329</strain>
    </source>
</reference>
<protein>
    <submittedName>
        <fullName evidence="2">Uncharacterized protein</fullName>
    </submittedName>
</protein>
<accession>A0AAX4KJF6</accession>
<name>A0AAX4KJF6_9TREE</name>
<proteinExistence type="predicted"/>
<evidence type="ECO:0000313" key="2">
    <source>
        <dbReference type="EMBL" id="WWD05670.1"/>
    </source>
</evidence>
<organism evidence="2 3">
    <name type="scientific">Kwoniella europaea PYCC6329</name>
    <dbReference type="NCBI Taxonomy" id="1423913"/>
    <lineage>
        <taxon>Eukaryota</taxon>
        <taxon>Fungi</taxon>
        <taxon>Dikarya</taxon>
        <taxon>Basidiomycota</taxon>
        <taxon>Agaricomycotina</taxon>
        <taxon>Tremellomycetes</taxon>
        <taxon>Tremellales</taxon>
        <taxon>Cryptococcaceae</taxon>
        <taxon>Kwoniella</taxon>
    </lineage>
</organism>
<feature type="region of interest" description="Disordered" evidence="1">
    <location>
        <begin position="1"/>
        <end position="28"/>
    </location>
</feature>
<dbReference type="GeneID" id="91102554"/>
<sequence>MPIPIFNGKSPQSSSPPNGHRKDPHSPKIIDPSLVLPQALLGGEDPIETLYWYNHFLPQDEINKRIWEGWNVEMSYGEVVARGKECRMQVVLSFQAALEGPK</sequence>
<dbReference type="RefSeq" id="XP_066083637.1">
    <property type="nucleotide sequence ID" value="XM_066227540.1"/>
</dbReference>
<dbReference type="AlphaFoldDB" id="A0AAX4KJF6"/>
<dbReference type="KEGG" id="ker:91102554"/>
<dbReference type="EMBL" id="CP144089">
    <property type="protein sequence ID" value="WWD05670.1"/>
    <property type="molecule type" value="Genomic_DNA"/>
</dbReference>
<dbReference type="Proteomes" id="UP001358614">
    <property type="component" value="Chromosome 1"/>
</dbReference>
<evidence type="ECO:0000256" key="1">
    <source>
        <dbReference type="SAM" id="MobiDB-lite"/>
    </source>
</evidence>
<evidence type="ECO:0000313" key="3">
    <source>
        <dbReference type="Proteomes" id="UP001358614"/>
    </source>
</evidence>
<keyword evidence="3" id="KW-1185">Reference proteome</keyword>
<gene>
    <name evidence="2" type="ORF">V865_003751</name>
</gene>